<evidence type="ECO:0000313" key="2">
    <source>
        <dbReference type="EMBL" id="CAI5442926.1"/>
    </source>
</evidence>
<organism evidence="2 3">
    <name type="scientific">Caenorhabditis angaria</name>
    <dbReference type="NCBI Taxonomy" id="860376"/>
    <lineage>
        <taxon>Eukaryota</taxon>
        <taxon>Metazoa</taxon>
        <taxon>Ecdysozoa</taxon>
        <taxon>Nematoda</taxon>
        <taxon>Chromadorea</taxon>
        <taxon>Rhabditida</taxon>
        <taxon>Rhabditina</taxon>
        <taxon>Rhabditomorpha</taxon>
        <taxon>Rhabditoidea</taxon>
        <taxon>Rhabditidae</taxon>
        <taxon>Peloderinae</taxon>
        <taxon>Caenorhabditis</taxon>
    </lineage>
</organism>
<proteinExistence type="predicted"/>
<accession>A0A9P1IF04</accession>
<name>A0A9P1IF04_9PELO</name>
<dbReference type="OrthoDB" id="5875125at2759"/>
<reference evidence="2" key="1">
    <citation type="submission" date="2022-11" db="EMBL/GenBank/DDBJ databases">
        <authorList>
            <person name="Kikuchi T."/>
        </authorList>
    </citation>
    <scope>NUCLEOTIDE SEQUENCE</scope>
    <source>
        <strain evidence="2">PS1010</strain>
    </source>
</reference>
<feature type="compositionally biased region" description="Polar residues" evidence="1">
    <location>
        <begin position="42"/>
        <end position="52"/>
    </location>
</feature>
<feature type="compositionally biased region" description="Basic and acidic residues" evidence="1">
    <location>
        <begin position="79"/>
        <end position="101"/>
    </location>
</feature>
<gene>
    <name evidence="2" type="ORF">CAMP_LOCUS5563</name>
</gene>
<feature type="compositionally biased region" description="Polar residues" evidence="1">
    <location>
        <begin position="65"/>
        <end position="75"/>
    </location>
</feature>
<keyword evidence="3" id="KW-1185">Reference proteome</keyword>
<protein>
    <submittedName>
        <fullName evidence="2">Uncharacterized protein</fullName>
    </submittedName>
</protein>
<dbReference type="AlphaFoldDB" id="A0A9P1IF04"/>
<evidence type="ECO:0000313" key="3">
    <source>
        <dbReference type="Proteomes" id="UP001152747"/>
    </source>
</evidence>
<sequence length="150" mass="17113">MENAAAIPAPILTIQRSTEDEPAENAPKSAVKKNQQQQQQQAVGTKNQQWAADQNKRNLSFEKSIGQSSVPSSFAGTRHASEDSRNIRFLHDQEERPRKRNLHKPDWRNVARRLSVNPELLKKHVHGMSFDHDHHQKPIHLSLLSFCTLS</sequence>
<comment type="caution">
    <text evidence="2">The sequence shown here is derived from an EMBL/GenBank/DDBJ whole genome shotgun (WGS) entry which is preliminary data.</text>
</comment>
<evidence type="ECO:0000256" key="1">
    <source>
        <dbReference type="SAM" id="MobiDB-lite"/>
    </source>
</evidence>
<feature type="region of interest" description="Disordered" evidence="1">
    <location>
        <begin position="1"/>
        <end position="101"/>
    </location>
</feature>
<dbReference type="EMBL" id="CANHGI010000002">
    <property type="protein sequence ID" value="CAI5442926.1"/>
    <property type="molecule type" value="Genomic_DNA"/>
</dbReference>
<dbReference type="Proteomes" id="UP001152747">
    <property type="component" value="Unassembled WGS sequence"/>
</dbReference>